<dbReference type="KEGG" id="pts:CUJ90_20625"/>
<dbReference type="Proteomes" id="UP000184395">
    <property type="component" value="Unassembled WGS sequence"/>
</dbReference>
<dbReference type="Pfam" id="PF09994">
    <property type="entry name" value="T6SS_Tle1-like_cat"/>
    <property type="match status" value="2"/>
</dbReference>
<dbReference type="AlphaFoldDB" id="A0A1M6RYM9"/>
<sequence>MSADASALVRSIAASNRDVPRTTPGARQDCSDVLHLTFFFDGTGNNRDEDGALQKWSNVARLFDAARDDNSNGIYAVYTSGVGTPFNGAVPLTDKIDVWREDHLFGAMAGDGGERRLSKGDTDFSAALAQALVANARKQGGEVARIANENQNESFEKLNRALAGHRLIKVINISIFGFSRGAALARAFANRLLERCSASRDGSMSMDGYPVRFVFMGLFDTVASFGLPAQNMTLPFEDRELKIPSCVERCVHFVAAHELRFSFPVDLIRDNGRYRPGMTEKVYPGVHSDVGGGYTANEQGVSDSYARIPLNDMLAESLSSGVRLMSLDELKASRATIAHRFAVDDKTRQSYQQYTMNIGGQSLTVEESIKRHMQMFYSSCGTLSRNKQPIVGGQSLQDSFIKRQMWAGIDEEAPAYAEALEGNKSVVLSGQRIFFYTFKPEAWKLRAWETNAATSTIEFFAHYVHNSKVDFVLNSEPFSYFRSRGVNEQHSKQLAHGASGGW</sequence>
<dbReference type="PANTHER" id="PTHR33840:SF1">
    <property type="entry name" value="TLE1 PHOSPHOLIPASE DOMAIN-CONTAINING PROTEIN"/>
    <property type="match status" value="1"/>
</dbReference>
<evidence type="ECO:0000259" key="1">
    <source>
        <dbReference type="Pfam" id="PF09994"/>
    </source>
</evidence>
<dbReference type="STRING" id="169427.SAMN05192548_102064"/>
<name>A0A1M6RYM9_9BURK</name>
<dbReference type="PANTHER" id="PTHR33840">
    <property type="match status" value="1"/>
</dbReference>
<reference evidence="2 3" key="1">
    <citation type="submission" date="2016-11" db="EMBL/GenBank/DDBJ databases">
        <authorList>
            <person name="Jaros S."/>
            <person name="Januszkiewicz K."/>
            <person name="Wedrychowicz H."/>
        </authorList>
    </citation>
    <scope>NUCLEOTIDE SEQUENCE [LARGE SCALE GENOMIC DNA]</scope>
    <source>
        <strain evidence="2 3">LMG 20594</strain>
    </source>
</reference>
<proteinExistence type="predicted"/>
<dbReference type="InterPro" id="IPR018712">
    <property type="entry name" value="Tle1-like_cat"/>
</dbReference>
<organism evidence="2 3">
    <name type="scientific">Paraburkholderia terricola</name>
    <dbReference type="NCBI Taxonomy" id="169427"/>
    <lineage>
        <taxon>Bacteria</taxon>
        <taxon>Pseudomonadati</taxon>
        <taxon>Pseudomonadota</taxon>
        <taxon>Betaproteobacteria</taxon>
        <taxon>Burkholderiales</taxon>
        <taxon>Burkholderiaceae</taxon>
        <taxon>Paraburkholderia</taxon>
    </lineage>
</organism>
<feature type="domain" description="T6SS Phospholipase effector Tle1-like catalytic" evidence="1">
    <location>
        <begin position="208"/>
        <end position="316"/>
    </location>
</feature>
<accession>A0A1M6RYM9</accession>
<evidence type="ECO:0000313" key="3">
    <source>
        <dbReference type="Proteomes" id="UP000184395"/>
    </source>
</evidence>
<gene>
    <name evidence="2" type="ORF">SAMN05192548_102064</name>
</gene>
<dbReference type="EMBL" id="FRAB01000020">
    <property type="protein sequence ID" value="SHK37615.1"/>
    <property type="molecule type" value="Genomic_DNA"/>
</dbReference>
<keyword evidence="2" id="KW-0378">Hydrolase</keyword>
<feature type="domain" description="T6SS Phospholipase effector Tle1-like catalytic" evidence="1">
    <location>
        <begin position="37"/>
        <end position="196"/>
    </location>
</feature>
<protein>
    <submittedName>
        <fullName evidence="2">Uncharacterized alpha/beta hydrolase domain</fullName>
    </submittedName>
</protein>
<dbReference type="GO" id="GO:0016787">
    <property type="term" value="F:hydrolase activity"/>
    <property type="evidence" value="ECO:0007669"/>
    <property type="project" value="UniProtKB-KW"/>
</dbReference>
<evidence type="ECO:0000313" key="2">
    <source>
        <dbReference type="EMBL" id="SHK37615.1"/>
    </source>
</evidence>